<evidence type="ECO:0000313" key="3">
    <source>
        <dbReference type="Proteomes" id="UP000183995"/>
    </source>
</evidence>
<evidence type="ECO:0000313" key="2">
    <source>
        <dbReference type="EMBL" id="SHI20034.1"/>
    </source>
</evidence>
<gene>
    <name evidence="2" type="ORF">SAMN02745823_03324</name>
</gene>
<feature type="transmembrane region" description="Helical" evidence="1">
    <location>
        <begin position="64"/>
        <end position="82"/>
    </location>
</feature>
<organism evidence="2 3">
    <name type="scientific">Sporobacter termitidis DSM 10068</name>
    <dbReference type="NCBI Taxonomy" id="1123282"/>
    <lineage>
        <taxon>Bacteria</taxon>
        <taxon>Bacillati</taxon>
        <taxon>Bacillota</taxon>
        <taxon>Clostridia</taxon>
        <taxon>Eubacteriales</taxon>
        <taxon>Oscillospiraceae</taxon>
        <taxon>Sporobacter</taxon>
    </lineage>
</organism>
<reference evidence="2 3" key="1">
    <citation type="submission" date="2016-11" db="EMBL/GenBank/DDBJ databases">
        <authorList>
            <person name="Jaros S."/>
            <person name="Januszkiewicz K."/>
            <person name="Wedrychowicz H."/>
        </authorList>
    </citation>
    <scope>NUCLEOTIDE SEQUENCE [LARGE SCALE GENOMIC DNA]</scope>
    <source>
        <strain evidence="2 3">DSM 10068</strain>
    </source>
</reference>
<evidence type="ECO:0000256" key="1">
    <source>
        <dbReference type="SAM" id="Phobius"/>
    </source>
</evidence>
<name>A0A1M5Z781_9FIRM</name>
<keyword evidence="3" id="KW-1185">Reference proteome</keyword>
<keyword evidence="1" id="KW-0812">Transmembrane</keyword>
<dbReference type="EMBL" id="FQXV01000014">
    <property type="protein sequence ID" value="SHI20034.1"/>
    <property type="molecule type" value="Genomic_DNA"/>
</dbReference>
<feature type="transmembrane region" description="Helical" evidence="1">
    <location>
        <begin position="89"/>
        <end position="122"/>
    </location>
</feature>
<protein>
    <recommendedName>
        <fullName evidence="4">DUF4064 domain-containing protein</fullName>
    </recommendedName>
</protein>
<dbReference type="STRING" id="1123282.SAMN02745823_03324"/>
<proteinExistence type="predicted"/>
<dbReference type="AlphaFoldDB" id="A0A1M5Z781"/>
<accession>A0A1M5Z781</accession>
<evidence type="ECO:0008006" key="4">
    <source>
        <dbReference type="Google" id="ProtNLM"/>
    </source>
</evidence>
<keyword evidence="1" id="KW-1133">Transmembrane helix</keyword>
<dbReference type="OrthoDB" id="9908337at2"/>
<dbReference type="Proteomes" id="UP000183995">
    <property type="component" value="Unassembled WGS sequence"/>
</dbReference>
<dbReference type="RefSeq" id="WP_143162392.1">
    <property type="nucleotide sequence ID" value="NZ_FQXV01000014.1"/>
</dbReference>
<keyword evidence="1" id="KW-0472">Membrane</keyword>
<sequence length="133" mass="13955">MRIAVLILVILGAAASFILGIKWLSDFSAYKAEIAAVSELSEEISSDPEIAKAMKDVVTLKNCAYVLLAGGIVALAAVFLMGKLGKISAVIILAAGIVPAFFSPMSLAFTWLLLLGGILAFFVKPKVQAVQAE</sequence>